<keyword evidence="5" id="KW-0175">Coiled coil</keyword>
<reference evidence="7" key="2">
    <citation type="journal article" date="2023" name="IMA Fungus">
        <title>Comparative genomic study of the Penicillium genus elucidates a diverse pangenome and 15 lateral gene transfer events.</title>
        <authorList>
            <person name="Petersen C."/>
            <person name="Sorensen T."/>
            <person name="Nielsen M.R."/>
            <person name="Sondergaard T.E."/>
            <person name="Sorensen J.L."/>
            <person name="Fitzpatrick D.A."/>
            <person name="Frisvad J.C."/>
            <person name="Nielsen K.L."/>
        </authorList>
    </citation>
    <scope>NUCLEOTIDE SEQUENCE</scope>
    <source>
        <strain evidence="7">IBT 34128</strain>
    </source>
</reference>
<organism evidence="7 8">
    <name type="scientific">Penicillium alfredii</name>
    <dbReference type="NCBI Taxonomy" id="1506179"/>
    <lineage>
        <taxon>Eukaryota</taxon>
        <taxon>Fungi</taxon>
        <taxon>Dikarya</taxon>
        <taxon>Ascomycota</taxon>
        <taxon>Pezizomycotina</taxon>
        <taxon>Eurotiomycetes</taxon>
        <taxon>Eurotiomycetidae</taxon>
        <taxon>Eurotiales</taxon>
        <taxon>Aspergillaceae</taxon>
        <taxon>Penicillium</taxon>
    </lineage>
</organism>
<accession>A0A9W9EN55</accession>
<evidence type="ECO:0000256" key="1">
    <source>
        <dbReference type="ARBA" id="ARBA00004173"/>
    </source>
</evidence>
<comment type="subcellular location">
    <subcellularLocation>
        <location evidence="1">Mitochondrion</location>
    </subcellularLocation>
</comment>
<evidence type="ECO:0000256" key="4">
    <source>
        <dbReference type="RuleBase" id="RU368087"/>
    </source>
</evidence>
<reference evidence="7" key="1">
    <citation type="submission" date="2022-11" db="EMBL/GenBank/DDBJ databases">
        <authorList>
            <person name="Petersen C."/>
        </authorList>
    </citation>
    <scope>NUCLEOTIDE SEQUENCE</scope>
    <source>
        <strain evidence="7">IBT 34128</strain>
    </source>
</reference>
<protein>
    <recommendedName>
        <fullName evidence="4">ATPase inhibitor, mitochondrial</fullName>
    </recommendedName>
</protein>
<dbReference type="Pfam" id="PF04568">
    <property type="entry name" value="IATP"/>
    <property type="match status" value="1"/>
</dbReference>
<gene>
    <name evidence="7" type="ORF">NUU61_009456</name>
</gene>
<keyword evidence="6" id="KW-0472">Membrane</keyword>
<dbReference type="GO" id="GO:0042030">
    <property type="term" value="F:ATPase inhibitor activity"/>
    <property type="evidence" value="ECO:0007669"/>
    <property type="project" value="InterPro"/>
</dbReference>
<feature type="coiled-coil region" evidence="5">
    <location>
        <begin position="101"/>
        <end position="128"/>
    </location>
</feature>
<comment type="caution">
    <text evidence="7">The sequence shown here is derived from an EMBL/GenBank/DDBJ whole genome shotgun (WGS) entry which is preliminary data.</text>
</comment>
<comment type="similarity">
    <text evidence="2 4">Belongs to the ATPase inhibitor family.</text>
</comment>
<keyword evidence="3" id="KW-0496">Mitochondrion</keyword>
<evidence type="ECO:0000256" key="3">
    <source>
        <dbReference type="ARBA" id="ARBA00023128"/>
    </source>
</evidence>
<dbReference type="OrthoDB" id="5532350at2759"/>
<keyword evidence="8" id="KW-1185">Reference proteome</keyword>
<dbReference type="RefSeq" id="XP_056508274.1">
    <property type="nucleotide sequence ID" value="XM_056659981.1"/>
</dbReference>
<evidence type="ECO:0000256" key="2">
    <source>
        <dbReference type="ARBA" id="ARBA00010901"/>
    </source>
</evidence>
<dbReference type="InterPro" id="IPR007648">
    <property type="entry name" value="ATPase_inhibitor_mt"/>
</dbReference>
<evidence type="ECO:0000256" key="6">
    <source>
        <dbReference type="SAM" id="Phobius"/>
    </source>
</evidence>
<feature type="transmembrane region" description="Helical" evidence="6">
    <location>
        <begin position="68"/>
        <end position="91"/>
    </location>
</feature>
<evidence type="ECO:0000313" key="8">
    <source>
        <dbReference type="Proteomes" id="UP001141434"/>
    </source>
</evidence>
<name>A0A9W9EN55_9EURO</name>
<evidence type="ECO:0000256" key="5">
    <source>
        <dbReference type="SAM" id="Coils"/>
    </source>
</evidence>
<dbReference type="AlphaFoldDB" id="A0A9W9EN55"/>
<keyword evidence="6" id="KW-1133">Transmembrane helix</keyword>
<comment type="function">
    <text evidence="4">Inhibits the enzyme activity of ATPase.</text>
</comment>
<dbReference type="Proteomes" id="UP001141434">
    <property type="component" value="Unassembled WGS sequence"/>
</dbReference>
<keyword evidence="6" id="KW-0812">Transmembrane</keyword>
<dbReference type="GeneID" id="81399150"/>
<proteinExistence type="inferred from homology"/>
<dbReference type="GO" id="GO:0005739">
    <property type="term" value="C:mitochondrion"/>
    <property type="evidence" value="ECO:0007669"/>
    <property type="project" value="UniProtKB-SubCell"/>
</dbReference>
<dbReference type="EMBL" id="JAPMSZ010000011">
    <property type="protein sequence ID" value="KAJ5084877.1"/>
    <property type="molecule type" value="Genomic_DNA"/>
</dbReference>
<sequence length="134" mass="15505">MQSLSRPILRAAASPKLLRPFSAAPSVMGEGDLGSPKTRGFLSEKDQFTRREAAQEAMYIRQQEIEKYALLCDLALSLESFSVYLWMFVLFKPWLTPSGRLNRLREKLKEQRRHMDELDKHIEEFTKSQGGEQN</sequence>
<evidence type="ECO:0000313" key="7">
    <source>
        <dbReference type="EMBL" id="KAJ5084877.1"/>
    </source>
</evidence>